<organism evidence="5 6">
    <name type="scientific">Clytia hemisphaerica</name>
    <dbReference type="NCBI Taxonomy" id="252671"/>
    <lineage>
        <taxon>Eukaryota</taxon>
        <taxon>Metazoa</taxon>
        <taxon>Cnidaria</taxon>
        <taxon>Hydrozoa</taxon>
        <taxon>Hydroidolina</taxon>
        <taxon>Leptothecata</taxon>
        <taxon>Obeliida</taxon>
        <taxon>Clytiidae</taxon>
        <taxon>Clytia</taxon>
    </lineage>
</organism>
<feature type="compositionally biased region" description="Acidic residues" evidence="4">
    <location>
        <begin position="392"/>
        <end position="415"/>
    </location>
</feature>
<accession>A0A7M5USR2</accession>
<feature type="compositionally biased region" description="Polar residues" evidence="4">
    <location>
        <begin position="218"/>
        <end position="230"/>
    </location>
</feature>
<feature type="compositionally biased region" description="Polar residues" evidence="4">
    <location>
        <begin position="43"/>
        <end position="59"/>
    </location>
</feature>
<evidence type="ECO:0008006" key="7">
    <source>
        <dbReference type="Google" id="ProtNLM"/>
    </source>
</evidence>
<dbReference type="GO" id="GO:0005886">
    <property type="term" value="C:plasma membrane"/>
    <property type="evidence" value="ECO:0007669"/>
    <property type="project" value="TreeGrafter"/>
</dbReference>
<dbReference type="GO" id="GO:0001786">
    <property type="term" value="F:phosphatidylserine binding"/>
    <property type="evidence" value="ECO:0007669"/>
    <property type="project" value="TreeGrafter"/>
</dbReference>
<dbReference type="GO" id="GO:0005737">
    <property type="term" value="C:cytoplasm"/>
    <property type="evidence" value="ECO:0007669"/>
    <property type="project" value="TreeGrafter"/>
</dbReference>
<feature type="region of interest" description="Disordered" evidence="4">
    <location>
        <begin position="1053"/>
        <end position="1103"/>
    </location>
</feature>
<feature type="compositionally biased region" description="Basic residues" evidence="4">
    <location>
        <begin position="196"/>
        <end position="209"/>
    </location>
</feature>
<keyword evidence="3" id="KW-0041">Annexin</keyword>
<feature type="compositionally biased region" description="Basic and acidic residues" evidence="4">
    <location>
        <begin position="185"/>
        <end position="195"/>
    </location>
</feature>
<evidence type="ECO:0000256" key="2">
    <source>
        <dbReference type="ARBA" id="ARBA00022737"/>
    </source>
</evidence>
<evidence type="ECO:0000256" key="4">
    <source>
        <dbReference type="SAM" id="MobiDB-lite"/>
    </source>
</evidence>
<dbReference type="SUPFAM" id="SSF47874">
    <property type="entry name" value="Annexin"/>
    <property type="match status" value="2"/>
</dbReference>
<dbReference type="Proteomes" id="UP000594262">
    <property type="component" value="Unplaced"/>
</dbReference>
<dbReference type="PROSITE" id="PS51897">
    <property type="entry name" value="ANNEXIN_2"/>
    <property type="match status" value="1"/>
</dbReference>
<feature type="compositionally biased region" description="Basic and acidic residues" evidence="4">
    <location>
        <begin position="542"/>
        <end position="571"/>
    </location>
</feature>
<feature type="region of interest" description="Disordered" evidence="4">
    <location>
        <begin position="40"/>
        <end position="295"/>
    </location>
</feature>
<evidence type="ECO:0000313" key="5">
    <source>
        <dbReference type="EnsemblMetazoa" id="CLYHEMP002034.1"/>
    </source>
</evidence>
<dbReference type="RefSeq" id="XP_066936132.1">
    <property type="nucleotide sequence ID" value="XM_067080031.1"/>
</dbReference>
<keyword evidence="2" id="KW-0677">Repeat</keyword>
<dbReference type="Gene3D" id="1.10.220.10">
    <property type="entry name" value="Annexin"/>
    <property type="match status" value="7"/>
</dbReference>
<proteinExistence type="inferred from homology"/>
<dbReference type="EnsemblMetazoa" id="CLYHEMT002034.1">
    <property type="protein sequence ID" value="CLYHEMP002034.1"/>
    <property type="gene ID" value="CLYHEMG002034"/>
</dbReference>
<dbReference type="OrthoDB" id="37886at2759"/>
<feature type="compositionally biased region" description="Acidic residues" evidence="4">
    <location>
        <begin position="1056"/>
        <end position="1073"/>
    </location>
</feature>
<feature type="compositionally biased region" description="Basic and acidic residues" evidence="4">
    <location>
        <begin position="271"/>
        <end position="288"/>
    </location>
</feature>
<dbReference type="PANTHER" id="PTHR10502:SF175">
    <property type="entry name" value="ANNEXIN A13"/>
    <property type="match status" value="1"/>
</dbReference>
<dbReference type="PANTHER" id="PTHR10502">
    <property type="entry name" value="ANNEXIN"/>
    <property type="match status" value="1"/>
</dbReference>
<dbReference type="InterPro" id="IPR037104">
    <property type="entry name" value="Annexin_sf"/>
</dbReference>
<dbReference type="InterPro" id="IPR018502">
    <property type="entry name" value="Annexin_repeat"/>
</dbReference>
<dbReference type="GO" id="GO:0005544">
    <property type="term" value="F:calcium-dependent phospholipid binding"/>
    <property type="evidence" value="ECO:0007669"/>
    <property type="project" value="InterPro"/>
</dbReference>
<dbReference type="InterPro" id="IPR001464">
    <property type="entry name" value="Annexin"/>
</dbReference>
<feature type="compositionally biased region" description="Basic and acidic residues" evidence="4">
    <location>
        <begin position="138"/>
        <end position="161"/>
    </location>
</feature>
<sequence>MLRTKHAPAPASSKILDKRWKEHNYQLHQYRLLAMYGEAPQRPSYSNPYKQQNTASSGANPPLPSSKRREVKSAKGRSQKSTVEIPRADENTPRRPFTSKPGLRTRPSTTKHKAQDSQRGSGPTTPRDKRVGTARKGTAKEKKDYSRDEPPPPSGRKENVPPKRPMMQQWIKPRARGYQTLPKRYRSEYSRDKMDKHYKKHQYIKHNILHRPGAYRSLDTNKSGSDSNESYSDDFNSDSTEILSPEEDGEESDEENEGRGYIPSATPTPEPVKEVDKLDFDANLDKPDTPPPMPIVEYPKVEINFTPPSHVLKIVADAKEEEGSDWSEDEPVYVLKDGKKGTYIMRDQKYYLKDTVKENKRSRLKKTLKDKRKAIEQGDIKEIQYINYKSESDEEADDEQEEESEQTFDGMDQEGEGVKEEKKEQVKDDEEEEKKKVVLQESESESESETDTDVTEEEKQDEKNKEQIDNKIDEDVDDELANLLSADEKQPPHPPSESEYDSEGNKITKVKSPPKEEMVVEQPTKRRKKRRKKKKTVYMHYKTSDDETEERKRRKVEKEEEERKIREEKNTIKNKQLETGIVYNKEDDKLEDDDDMDFKEFSESSTDEEDRKKLIVIEEAIEAETFATLRPETIDEKFFDAKGDQDSDSDLDEFGRLKDRQRPSSTLFDFLPPLKPDERLDNGDITHCKNRLSRHVVIIREALARNGPGDLEVAVDVIISNNCDNRRWLRKIYRDSYLQSLLLDLRKTLPADVASVMSYMMIPVCEFDAMCLWDALKGLHKDANVLCEILCTRTNKELEEIRNAYSLRYGEELIDHVEDETISAFQRMMMRLASGQREEEANWTKDDAAREAKAISALLKLKGQHCTKKLIDVFCQHPIEMLQAIIKEYKKLTERELDSDLISILKGNFQMAIITIIHYIQNPPNFFVERLHATHYRGVDDDKSLCRLIISRSESDKLEMIKQLFVLRYHMTLYDYIDRVCSGPLKGMVLRIVAGQLTDDERDMFDFPPLWPGREDANKSERLTLPRAIITILRRAKVTTKFAKVLWAQREKQREEDESASDYDDPDEVEEAPMDNNGTDPAVEEQKDVNSEEEEEAEERAAQRELKNGLKNISFADDVEINEFDDFHSIFKDISFANASRGILKNVNPEVPEEELDEDGVPIPNEEDALGNHQLTQLNGPVIDPTFSGRGPPSIAKVPFKGKKKPMVRCTVTGVSMEHFNALKDAQAIGKALLQKKRNVEGILQFLTTRNNAQRQLVIREFFRRYRRDLVDDLRKLGPYFENITLALLLANEIYDAVSLFAGINHMDQAKGVDIIISVLCSRQNDEVAIIRRAFQGIFGLNLIEELEKMTVGFCQDMLCLIAECQRDESQNIEQRKVTQDAQNLYESLLHRPPDCKAIANIFGTRNFIHINHVCDEFLRINKADILEAIETTLVGTFKEAVTAIICNTRDAPMYFCERIYKCMAYEPPDYSNLIRDVVSRSEVDLAIIKVLYRRTYGRTIYSMIEKDHDFREKKILLDVVKKFLWLTQDFYYGLALCIMKIH</sequence>
<name>A0A7M5USR2_9CNID</name>
<evidence type="ECO:0000313" key="6">
    <source>
        <dbReference type="Proteomes" id="UP000594262"/>
    </source>
</evidence>
<evidence type="ECO:0000256" key="3">
    <source>
        <dbReference type="ARBA" id="ARBA00023216"/>
    </source>
</evidence>
<evidence type="ECO:0000256" key="1">
    <source>
        <dbReference type="ARBA" id="ARBA00007831"/>
    </source>
</evidence>
<dbReference type="SMART" id="SM00335">
    <property type="entry name" value="ANX"/>
    <property type="match status" value="7"/>
</dbReference>
<comment type="similarity">
    <text evidence="1">Belongs to the annexin family.</text>
</comment>
<reference evidence="5" key="1">
    <citation type="submission" date="2021-01" db="UniProtKB">
        <authorList>
            <consortium name="EnsemblMetazoa"/>
        </authorList>
    </citation>
    <scope>IDENTIFICATION</scope>
</reference>
<keyword evidence="6" id="KW-1185">Reference proteome</keyword>
<dbReference type="GO" id="GO:0012506">
    <property type="term" value="C:vesicle membrane"/>
    <property type="evidence" value="ECO:0007669"/>
    <property type="project" value="TreeGrafter"/>
</dbReference>
<dbReference type="GO" id="GO:0005509">
    <property type="term" value="F:calcium ion binding"/>
    <property type="evidence" value="ECO:0007669"/>
    <property type="project" value="InterPro"/>
</dbReference>
<feature type="compositionally biased region" description="Basic and acidic residues" evidence="4">
    <location>
        <begin position="460"/>
        <end position="473"/>
    </location>
</feature>
<feature type="compositionally biased region" description="Basic residues" evidence="4">
    <location>
        <begin position="525"/>
        <end position="537"/>
    </location>
</feature>
<dbReference type="GeneID" id="136823875"/>
<dbReference type="PRINTS" id="PR00196">
    <property type="entry name" value="ANNEXIN"/>
</dbReference>
<feature type="region of interest" description="Disordered" evidence="4">
    <location>
        <begin position="380"/>
        <end position="574"/>
    </location>
</feature>
<protein>
    <recommendedName>
        <fullName evidence="7">Annexin</fullName>
    </recommendedName>
</protein>
<feature type="compositionally biased region" description="Acidic residues" evidence="4">
    <location>
        <begin position="244"/>
        <end position="256"/>
    </location>
</feature>
<dbReference type="Pfam" id="PF00191">
    <property type="entry name" value="Annexin"/>
    <property type="match status" value="4"/>
</dbReference>
<feature type="compositionally biased region" description="Acidic residues" evidence="4">
    <location>
        <begin position="442"/>
        <end position="459"/>
    </location>
</feature>
<feature type="compositionally biased region" description="Basic and acidic residues" evidence="4">
    <location>
        <begin position="416"/>
        <end position="426"/>
    </location>
</feature>
<dbReference type="GO" id="GO:0005634">
    <property type="term" value="C:nucleus"/>
    <property type="evidence" value="ECO:0007669"/>
    <property type="project" value="TreeGrafter"/>
</dbReference>